<dbReference type="RefSeq" id="WP_070203921.1">
    <property type="nucleotide sequence ID" value="NZ_LJGZ01000103.1"/>
</dbReference>
<gene>
    <name evidence="1" type="ORF">AN221_32760</name>
</gene>
<protein>
    <submittedName>
        <fullName evidence="1">Uncharacterized protein</fullName>
    </submittedName>
</protein>
<evidence type="ECO:0000313" key="1">
    <source>
        <dbReference type="EMBL" id="OEV16374.1"/>
    </source>
</evidence>
<dbReference type="Proteomes" id="UP000175971">
    <property type="component" value="Unassembled WGS sequence"/>
</dbReference>
<organism evidence="1 2">
    <name type="scientific">Streptomyces nanshensis</name>
    <dbReference type="NCBI Taxonomy" id="518642"/>
    <lineage>
        <taxon>Bacteria</taxon>
        <taxon>Bacillati</taxon>
        <taxon>Actinomycetota</taxon>
        <taxon>Actinomycetes</taxon>
        <taxon>Kitasatosporales</taxon>
        <taxon>Streptomycetaceae</taxon>
        <taxon>Streptomyces</taxon>
    </lineage>
</organism>
<dbReference type="AlphaFoldDB" id="A0A1E7LJN9"/>
<proteinExistence type="predicted"/>
<reference evidence="1 2" key="1">
    <citation type="journal article" date="2016" name="Front. Microbiol.">
        <title>Comparative Genomics Analysis of Streptomyces Species Reveals Their Adaptation to the Marine Environment and Their Diversity at the Genomic Level.</title>
        <authorList>
            <person name="Tian X."/>
            <person name="Zhang Z."/>
            <person name="Yang T."/>
            <person name="Chen M."/>
            <person name="Li J."/>
            <person name="Chen F."/>
            <person name="Yang J."/>
            <person name="Li W."/>
            <person name="Zhang B."/>
            <person name="Zhang Z."/>
            <person name="Wu J."/>
            <person name="Zhang C."/>
            <person name="Long L."/>
            <person name="Xiao J."/>
        </authorList>
    </citation>
    <scope>NUCLEOTIDE SEQUENCE [LARGE SCALE GENOMIC DNA]</scope>
    <source>
        <strain evidence="1 2">SCSIO M10372</strain>
    </source>
</reference>
<comment type="caution">
    <text evidence="1">The sequence shown here is derived from an EMBL/GenBank/DDBJ whole genome shotgun (WGS) entry which is preliminary data.</text>
</comment>
<dbReference type="OrthoDB" id="4332790at2"/>
<keyword evidence="2" id="KW-1185">Reference proteome</keyword>
<evidence type="ECO:0000313" key="2">
    <source>
        <dbReference type="Proteomes" id="UP000175971"/>
    </source>
</evidence>
<accession>A0A1E7LJN9</accession>
<sequence>MSAADETAIQALSTAGAFCGECGFQPGDRGCPDCERCWAGYVKALRAAGWAARAEVADEIDAAQATKDAAEVERFGTLDHESVLMGEAVRAVAAHLREMPNVASSNEPAPVSDFFQPGHTYYDAESAKYDWKFRCDTVTTHPEDGERTALGWRFFNGQWQEMAYGEDDWEINQYVGVAVTGGAS</sequence>
<dbReference type="EMBL" id="LJGZ01000103">
    <property type="protein sequence ID" value="OEV16374.1"/>
    <property type="molecule type" value="Genomic_DNA"/>
</dbReference>
<name>A0A1E7LJN9_9ACTN</name>